<name>A0AAW1DN31_9HEMI</name>
<dbReference type="InterPro" id="IPR036691">
    <property type="entry name" value="Endo/exonu/phosph_ase_sf"/>
</dbReference>
<comment type="caution">
    <text evidence="2">The sequence shown here is derived from an EMBL/GenBank/DDBJ whole genome shotgun (WGS) entry which is preliminary data.</text>
</comment>
<dbReference type="PANTHER" id="PTHR12121">
    <property type="entry name" value="CARBON CATABOLITE REPRESSOR PROTEIN 4"/>
    <property type="match status" value="1"/>
</dbReference>
<dbReference type="PANTHER" id="PTHR12121:SF34">
    <property type="entry name" value="PROTEIN ANGEL"/>
    <property type="match status" value="1"/>
</dbReference>
<sequence>MSQELKWNFFRSHTNCLSFGYYFPSSFFYRNCKVPPISIIIHLFQHAKYTSTVQNVELLKNKKVKVNSLHSNKLKRQIKKVYLNSDTNYDKDSLREVGQTEIMSDIQGDKKRSVVRQLKVMNYNVLAQDLVELHGHLYKEHSSDCLTWEYRSRLLMEQITTFLPDILTLQEVQESHIPPFYSQLEKFGYKGIFKRRTGDKTDGCAIYYMSSLLELVEYRTVEYFRPHISPTLLNRPNVAIVARLRPNSSAPRIIGRDLIVANTHLLYNPRRNDVRLAQTQILLAEIKKLIKNVEPKEPAILLMGDLNSLPDSPIIKLLEDGRIPSYFNNLPPISGISHQCTYKNHEDEKKKEQLKINGESCNLLDQFKKVDQHESQLDLSHCFDFKSVYDWKNKYNHRLATTYQGSWVIVDYMFYSKNLRLISRLKLPTVHECECDIGWIPNKTSPSDHFPLAATFLVE</sequence>
<gene>
    <name evidence="2" type="ORF">O3M35_000342</name>
</gene>
<dbReference type="InterPro" id="IPR050410">
    <property type="entry name" value="CCR4/nocturin_mRNA_transcr"/>
</dbReference>
<keyword evidence="3" id="KW-1185">Reference proteome</keyword>
<dbReference type="InterPro" id="IPR005135">
    <property type="entry name" value="Endo/exonuclease/phosphatase"/>
</dbReference>
<reference evidence="2 3" key="1">
    <citation type="submission" date="2022-12" db="EMBL/GenBank/DDBJ databases">
        <title>Chromosome-level genome assembly of true bugs.</title>
        <authorList>
            <person name="Ma L."/>
            <person name="Li H."/>
        </authorList>
    </citation>
    <scope>NUCLEOTIDE SEQUENCE [LARGE SCALE GENOMIC DNA]</scope>
    <source>
        <strain evidence="2">Lab_2022b</strain>
    </source>
</reference>
<dbReference type="AlphaFoldDB" id="A0AAW1DN31"/>
<dbReference type="Pfam" id="PF03372">
    <property type="entry name" value="Exo_endo_phos"/>
    <property type="match status" value="1"/>
</dbReference>
<dbReference type="Proteomes" id="UP001461498">
    <property type="component" value="Unassembled WGS sequence"/>
</dbReference>
<evidence type="ECO:0000313" key="3">
    <source>
        <dbReference type="Proteomes" id="UP001461498"/>
    </source>
</evidence>
<dbReference type="SUPFAM" id="SSF56219">
    <property type="entry name" value="DNase I-like"/>
    <property type="match status" value="1"/>
</dbReference>
<dbReference type="GO" id="GO:0000175">
    <property type="term" value="F:3'-5'-RNA exonuclease activity"/>
    <property type="evidence" value="ECO:0007669"/>
    <property type="project" value="TreeGrafter"/>
</dbReference>
<proteinExistence type="predicted"/>
<protein>
    <recommendedName>
        <fullName evidence="1">Endonuclease/exonuclease/phosphatase domain-containing protein</fullName>
    </recommendedName>
</protein>
<dbReference type="EMBL" id="JAPXFL010000001">
    <property type="protein sequence ID" value="KAK9511739.1"/>
    <property type="molecule type" value="Genomic_DNA"/>
</dbReference>
<feature type="domain" description="Endonuclease/exonuclease/phosphatase" evidence="1">
    <location>
        <begin position="146"/>
        <end position="449"/>
    </location>
</feature>
<dbReference type="Gene3D" id="3.60.10.10">
    <property type="entry name" value="Endonuclease/exonuclease/phosphatase"/>
    <property type="match status" value="1"/>
</dbReference>
<organism evidence="2 3">
    <name type="scientific">Rhynocoris fuscipes</name>
    <dbReference type="NCBI Taxonomy" id="488301"/>
    <lineage>
        <taxon>Eukaryota</taxon>
        <taxon>Metazoa</taxon>
        <taxon>Ecdysozoa</taxon>
        <taxon>Arthropoda</taxon>
        <taxon>Hexapoda</taxon>
        <taxon>Insecta</taxon>
        <taxon>Pterygota</taxon>
        <taxon>Neoptera</taxon>
        <taxon>Paraneoptera</taxon>
        <taxon>Hemiptera</taxon>
        <taxon>Heteroptera</taxon>
        <taxon>Panheteroptera</taxon>
        <taxon>Cimicomorpha</taxon>
        <taxon>Reduviidae</taxon>
        <taxon>Harpactorinae</taxon>
        <taxon>Harpactorini</taxon>
        <taxon>Rhynocoris</taxon>
    </lineage>
</organism>
<accession>A0AAW1DN31</accession>
<evidence type="ECO:0000313" key="2">
    <source>
        <dbReference type="EMBL" id="KAK9511739.1"/>
    </source>
</evidence>
<evidence type="ECO:0000259" key="1">
    <source>
        <dbReference type="Pfam" id="PF03372"/>
    </source>
</evidence>